<dbReference type="EnsemblProtists" id="EOD32384">
    <property type="protein sequence ID" value="EOD32384"/>
    <property type="gene ID" value="EMIHUDRAFT_112387"/>
</dbReference>
<evidence type="ECO:0000313" key="13">
    <source>
        <dbReference type="EnsemblProtists" id="EOD32384"/>
    </source>
</evidence>
<dbReference type="InterPro" id="IPR006700">
    <property type="entry name" value="RsmE"/>
</dbReference>
<comment type="catalytic activity">
    <reaction evidence="10">
        <text>uridine(1498) in 16S rRNA + S-adenosyl-L-methionine = N(3)-methyluridine(1498) in 16S rRNA + S-adenosyl-L-homocysteine + H(+)</text>
        <dbReference type="Rhea" id="RHEA:42920"/>
        <dbReference type="Rhea" id="RHEA-COMP:10283"/>
        <dbReference type="Rhea" id="RHEA-COMP:10284"/>
        <dbReference type="ChEBI" id="CHEBI:15378"/>
        <dbReference type="ChEBI" id="CHEBI:57856"/>
        <dbReference type="ChEBI" id="CHEBI:59789"/>
        <dbReference type="ChEBI" id="CHEBI:65315"/>
        <dbReference type="ChEBI" id="CHEBI:74502"/>
        <dbReference type="EC" id="2.1.1.193"/>
    </reaction>
</comment>
<dbReference type="InterPro" id="IPR015947">
    <property type="entry name" value="PUA-like_sf"/>
</dbReference>
<keyword evidence="7" id="KW-0808">Transferase</keyword>
<dbReference type="InterPro" id="IPR029028">
    <property type="entry name" value="Alpha/beta_knot_MTases"/>
</dbReference>
<keyword evidence="6" id="KW-0489">Methyltransferase</keyword>
<keyword evidence="5" id="KW-0698">rRNA processing</keyword>
<dbReference type="Gene3D" id="2.40.240.20">
    <property type="entry name" value="Hypothetical PUA domain-like, domain 1"/>
    <property type="match status" value="1"/>
</dbReference>
<dbReference type="HOGENOM" id="CLU_067442_4_0_1"/>
<dbReference type="Proteomes" id="UP000013827">
    <property type="component" value="Unassembled WGS sequence"/>
</dbReference>
<accession>A0A0D3K9E9</accession>
<organism evidence="13 14">
    <name type="scientific">Emiliania huxleyi (strain CCMP1516)</name>
    <dbReference type="NCBI Taxonomy" id="280463"/>
    <lineage>
        <taxon>Eukaryota</taxon>
        <taxon>Haptista</taxon>
        <taxon>Haptophyta</taxon>
        <taxon>Prymnesiophyceae</taxon>
        <taxon>Isochrysidales</taxon>
        <taxon>Noelaerhabdaceae</taxon>
        <taxon>Emiliania</taxon>
    </lineage>
</organism>
<dbReference type="GeneID" id="17277656"/>
<keyword evidence="8" id="KW-0949">S-adenosyl-L-methionine</keyword>
<dbReference type="KEGG" id="ehx:EMIHUDRAFT_112387"/>
<evidence type="ECO:0000256" key="2">
    <source>
        <dbReference type="ARBA" id="ARBA00005528"/>
    </source>
</evidence>
<comment type="function">
    <text evidence="9">Specifically methylates the N3 position of the uracil ring of uridine 1498 (m3U1498) in 16S rRNA. Acts on the fully assembled 30S ribosomal subunit.</text>
</comment>
<evidence type="ECO:0000259" key="12">
    <source>
        <dbReference type="Pfam" id="PF20260"/>
    </source>
</evidence>
<proteinExistence type="inferred from homology"/>
<evidence type="ECO:0000256" key="3">
    <source>
        <dbReference type="ARBA" id="ARBA00012328"/>
    </source>
</evidence>
<dbReference type="PaxDb" id="2903-EOD32384"/>
<evidence type="ECO:0000256" key="9">
    <source>
        <dbReference type="ARBA" id="ARBA00025699"/>
    </source>
</evidence>
<evidence type="ECO:0000256" key="4">
    <source>
        <dbReference type="ARBA" id="ARBA00022490"/>
    </source>
</evidence>
<dbReference type="PANTHER" id="PTHR30027:SF3">
    <property type="entry name" value="16S RRNA (URACIL(1498)-N(3))-METHYLTRANSFERASE"/>
    <property type="match status" value="1"/>
</dbReference>
<evidence type="ECO:0000256" key="5">
    <source>
        <dbReference type="ARBA" id="ARBA00022552"/>
    </source>
</evidence>
<dbReference type="InterPro" id="IPR029026">
    <property type="entry name" value="tRNA_m1G_MTases_N"/>
</dbReference>
<evidence type="ECO:0000259" key="11">
    <source>
        <dbReference type="Pfam" id="PF04452"/>
    </source>
</evidence>
<dbReference type="GO" id="GO:0070042">
    <property type="term" value="F:rRNA (uridine-N3-)-methyltransferase activity"/>
    <property type="evidence" value="ECO:0007669"/>
    <property type="project" value="TreeGrafter"/>
</dbReference>
<evidence type="ECO:0000256" key="6">
    <source>
        <dbReference type="ARBA" id="ARBA00022603"/>
    </source>
</evidence>
<dbReference type="GO" id="GO:0005737">
    <property type="term" value="C:cytoplasm"/>
    <property type="evidence" value="ECO:0007669"/>
    <property type="project" value="UniProtKB-SubCell"/>
</dbReference>
<dbReference type="InterPro" id="IPR046886">
    <property type="entry name" value="RsmE_MTase_dom"/>
</dbReference>
<evidence type="ECO:0000256" key="7">
    <source>
        <dbReference type="ARBA" id="ARBA00022679"/>
    </source>
</evidence>
<dbReference type="RefSeq" id="XP_005784813.1">
    <property type="nucleotide sequence ID" value="XM_005784756.1"/>
</dbReference>
<dbReference type="SUPFAM" id="SSF88697">
    <property type="entry name" value="PUA domain-like"/>
    <property type="match status" value="1"/>
</dbReference>
<feature type="domain" description="Ribosomal RNA small subunit methyltransferase E methyltransferase" evidence="11">
    <location>
        <begin position="177"/>
        <end position="215"/>
    </location>
</feature>
<dbReference type="Pfam" id="PF20260">
    <property type="entry name" value="PUA_4"/>
    <property type="match status" value="1"/>
</dbReference>
<dbReference type="GO" id="GO:0070475">
    <property type="term" value="P:rRNA base methylation"/>
    <property type="evidence" value="ECO:0007669"/>
    <property type="project" value="TreeGrafter"/>
</dbReference>
<feature type="domain" description="Ribosomal RNA small subunit methyltransferase E PUA-like" evidence="12">
    <location>
        <begin position="42"/>
        <end position="88"/>
    </location>
</feature>
<keyword evidence="14" id="KW-1185">Reference proteome</keyword>
<dbReference type="InterPro" id="IPR046887">
    <property type="entry name" value="RsmE_PUA-like"/>
</dbReference>
<dbReference type="EC" id="2.1.1.193" evidence="3"/>
<feature type="domain" description="Ribosomal RNA small subunit methyltransferase E methyltransferase" evidence="11">
    <location>
        <begin position="105"/>
        <end position="156"/>
    </location>
</feature>
<name>A0A0D3K9E9_EMIH1</name>
<reference evidence="14" key="1">
    <citation type="journal article" date="2013" name="Nature">
        <title>Pan genome of the phytoplankton Emiliania underpins its global distribution.</title>
        <authorList>
            <person name="Read B.A."/>
            <person name="Kegel J."/>
            <person name="Klute M.J."/>
            <person name="Kuo A."/>
            <person name="Lefebvre S.C."/>
            <person name="Maumus F."/>
            <person name="Mayer C."/>
            <person name="Miller J."/>
            <person name="Monier A."/>
            <person name="Salamov A."/>
            <person name="Young J."/>
            <person name="Aguilar M."/>
            <person name="Claverie J.M."/>
            <person name="Frickenhaus S."/>
            <person name="Gonzalez K."/>
            <person name="Herman E.K."/>
            <person name="Lin Y.C."/>
            <person name="Napier J."/>
            <person name="Ogata H."/>
            <person name="Sarno A.F."/>
            <person name="Shmutz J."/>
            <person name="Schroeder D."/>
            <person name="de Vargas C."/>
            <person name="Verret F."/>
            <person name="von Dassow P."/>
            <person name="Valentin K."/>
            <person name="Van de Peer Y."/>
            <person name="Wheeler G."/>
            <person name="Dacks J.B."/>
            <person name="Delwiche C.F."/>
            <person name="Dyhrman S.T."/>
            <person name="Glockner G."/>
            <person name="John U."/>
            <person name="Richards T."/>
            <person name="Worden A.Z."/>
            <person name="Zhang X."/>
            <person name="Grigoriev I.V."/>
            <person name="Allen A.E."/>
            <person name="Bidle K."/>
            <person name="Borodovsky M."/>
            <person name="Bowler C."/>
            <person name="Brownlee C."/>
            <person name="Cock J.M."/>
            <person name="Elias M."/>
            <person name="Gladyshev V.N."/>
            <person name="Groth M."/>
            <person name="Guda C."/>
            <person name="Hadaegh A."/>
            <person name="Iglesias-Rodriguez M.D."/>
            <person name="Jenkins J."/>
            <person name="Jones B.M."/>
            <person name="Lawson T."/>
            <person name="Leese F."/>
            <person name="Lindquist E."/>
            <person name="Lobanov A."/>
            <person name="Lomsadze A."/>
            <person name="Malik S.B."/>
            <person name="Marsh M.E."/>
            <person name="Mackinder L."/>
            <person name="Mock T."/>
            <person name="Mueller-Roeber B."/>
            <person name="Pagarete A."/>
            <person name="Parker M."/>
            <person name="Probert I."/>
            <person name="Quesneville H."/>
            <person name="Raines C."/>
            <person name="Rensing S.A."/>
            <person name="Riano-Pachon D.M."/>
            <person name="Richier S."/>
            <person name="Rokitta S."/>
            <person name="Shiraiwa Y."/>
            <person name="Soanes D.M."/>
            <person name="van der Giezen M."/>
            <person name="Wahlund T.M."/>
            <person name="Williams B."/>
            <person name="Wilson W."/>
            <person name="Wolfe G."/>
            <person name="Wurch L.L."/>
        </authorList>
    </citation>
    <scope>NUCLEOTIDE SEQUENCE</scope>
</reference>
<protein>
    <recommendedName>
        <fullName evidence="3">16S rRNA (uracil(1498)-N(3))-methyltransferase</fullName>
        <ecNumber evidence="3">2.1.1.193</ecNumber>
    </recommendedName>
</protein>
<reference evidence="13" key="2">
    <citation type="submission" date="2024-10" db="UniProtKB">
        <authorList>
            <consortium name="EnsemblProtists"/>
        </authorList>
    </citation>
    <scope>IDENTIFICATION</scope>
</reference>
<dbReference type="Gene3D" id="3.40.1280.10">
    <property type="match status" value="2"/>
</dbReference>
<evidence type="ECO:0000256" key="10">
    <source>
        <dbReference type="ARBA" id="ARBA00047944"/>
    </source>
</evidence>
<dbReference type="AlphaFoldDB" id="A0A0D3K9E9"/>
<keyword evidence="4" id="KW-0963">Cytoplasm</keyword>
<dbReference type="SUPFAM" id="SSF75217">
    <property type="entry name" value="alpha/beta knot"/>
    <property type="match status" value="1"/>
</dbReference>
<dbReference type="Pfam" id="PF04452">
    <property type="entry name" value="Methyltrans_RNA"/>
    <property type="match status" value="2"/>
</dbReference>
<evidence type="ECO:0000256" key="1">
    <source>
        <dbReference type="ARBA" id="ARBA00004496"/>
    </source>
</evidence>
<dbReference type="STRING" id="2903.R1FGH1"/>
<evidence type="ECO:0000313" key="14">
    <source>
        <dbReference type="Proteomes" id="UP000013827"/>
    </source>
</evidence>
<evidence type="ECO:0000256" key="8">
    <source>
        <dbReference type="ARBA" id="ARBA00022691"/>
    </source>
</evidence>
<dbReference type="PANTHER" id="PTHR30027">
    <property type="entry name" value="RIBOSOMAL RNA SMALL SUBUNIT METHYLTRANSFERASE E"/>
    <property type="match status" value="1"/>
</dbReference>
<dbReference type="PIRSF" id="PIRSF015601">
    <property type="entry name" value="MTase_slr0722"/>
    <property type="match status" value="1"/>
</dbReference>
<sequence>MSSLAALALAGAGACARAGGGRALGPRLHVPQPLAAGCGVGLPEAQRHYLFSVMRLREGGRARLFNADDGEFEAVVDAIGKRECRVSLLSRLRPPPAPEEGGGPTLLFGVLKGARLPTLVEKATELGAGALQPVVCERCAARSLNLDRLSAIATEARAPQRWSELCPLPLTPPASSGFSAAEFEAVTATPGVAFVSLGRNILRAETAALAALAVVGAEEEAVGGRAGT</sequence>
<comment type="similarity">
    <text evidence="2">Belongs to the RNA methyltransferase RsmE family.</text>
</comment>
<comment type="subcellular location">
    <subcellularLocation>
        <location evidence="1">Cytoplasm</location>
    </subcellularLocation>
</comment>